<accession>A0A2T1C9E6</accession>
<dbReference type="EMBL" id="PVWJ01000006">
    <property type="protein sequence ID" value="PSB04890.1"/>
    <property type="molecule type" value="Genomic_DNA"/>
</dbReference>
<evidence type="ECO:0000313" key="2">
    <source>
        <dbReference type="EMBL" id="PSB04890.1"/>
    </source>
</evidence>
<evidence type="ECO:0000313" key="3">
    <source>
        <dbReference type="Proteomes" id="UP000238762"/>
    </source>
</evidence>
<keyword evidence="3" id="KW-1185">Reference proteome</keyword>
<dbReference type="InterPro" id="IPR013693">
    <property type="entry name" value="SpoIID/LytB_N"/>
</dbReference>
<dbReference type="GO" id="GO:0030288">
    <property type="term" value="C:outer membrane-bounded periplasmic space"/>
    <property type="evidence" value="ECO:0007669"/>
    <property type="project" value="TreeGrafter"/>
</dbReference>
<dbReference type="Proteomes" id="UP000238762">
    <property type="component" value="Unassembled WGS sequence"/>
</dbReference>
<dbReference type="RefSeq" id="WP_106286995.1">
    <property type="nucleotide sequence ID" value="NZ_CAWNTC010000143.1"/>
</dbReference>
<evidence type="ECO:0000259" key="1">
    <source>
        <dbReference type="Pfam" id="PF08486"/>
    </source>
</evidence>
<dbReference type="AlphaFoldDB" id="A0A2T1C9E6"/>
<name>A0A2T1C9E6_9CYAN</name>
<reference evidence="2 3" key="2">
    <citation type="submission" date="2018-03" db="EMBL/GenBank/DDBJ databases">
        <title>The ancient ancestry and fast evolution of plastids.</title>
        <authorList>
            <person name="Moore K.R."/>
            <person name="Magnabosco C."/>
            <person name="Momper L."/>
            <person name="Gold D.A."/>
            <person name="Bosak T."/>
            <person name="Fournier G.P."/>
        </authorList>
    </citation>
    <scope>NUCLEOTIDE SEQUENCE [LARGE SCALE GENOMIC DNA]</scope>
    <source>
        <strain evidence="2 3">CCAP 1448/3</strain>
    </source>
</reference>
<dbReference type="InterPro" id="IPR051922">
    <property type="entry name" value="Bact_Sporulation_Assoc"/>
</dbReference>
<dbReference type="InterPro" id="IPR013486">
    <property type="entry name" value="SpoIID/LytB"/>
</dbReference>
<dbReference type="GO" id="GO:0030435">
    <property type="term" value="P:sporulation resulting in formation of a cellular spore"/>
    <property type="evidence" value="ECO:0007669"/>
    <property type="project" value="InterPro"/>
</dbReference>
<comment type="caution">
    <text evidence="2">The sequence shown here is derived from an EMBL/GenBank/DDBJ whole genome shotgun (WGS) entry which is preliminary data.</text>
</comment>
<dbReference type="PANTHER" id="PTHR30032">
    <property type="entry name" value="N-ACETYLMURAMOYL-L-ALANINE AMIDASE-RELATED"/>
    <property type="match status" value="1"/>
</dbReference>
<gene>
    <name evidence="2" type="ORF">C7B64_02035</name>
</gene>
<feature type="domain" description="Sporulation stage II protein D amidase enhancer LytB N-terminal" evidence="1">
    <location>
        <begin position="113"/>
        <end position="202"/>
    </location>
</feature>
<protein>
    <submittedName>
        <fullName evidence="2">Sporulation protein</fullName>
    </submittedName>
</protein>
<dbReference type="PANTHER" id="PTHR30032:SF4">
    <property type="entry name" value="AMIDASE ENHANCER"/>
    <property type="match status" value="1"/>
</dbReference>
<proteinExistence type="predicted"/>
<dbReference type="Pfam" id="PF08486">
    <property type="entry name" value="SpoIID"/>
    <property type="match status" value="1"/>
</dbReference>
<reference evidence="2 3" key="1">
    <citation type="submission" date="2018-02" db="EMBL/GenBank/DDBJ databases">
        <authorList>
            <person name="Cohen D.B."/>
            <person name="Kent A.D."/>
        </authorList>
    </citation>
    <scope>NUCLEOTIDE SEQUENCE [LARGE SCALE GENOMIC DNA]</scope>
    <source>
        <strain evidence="2 3">CCAP 1448/3</strain>
    </source>
</reference>
<organism evidence="2 3">
    <name type="scientific">Merismopedia glauca CCAP 1448/3</name>
    <dbReference type="NCBI Taxonomy" id="1296344"/>
    <lineage>
        <taxon>Bacteria</taxon>
        <taxon>Bacillati</taxon>
        <taxon>Cyanobacteriota</taxon>
        <taxon>Cyanophyceae</taxon>
        <taxon>Synechococcales</taxon>
        <taxon>Merismopediaceae</taxon>
        <taxon>Merismopedia</taxon>
    </lineage>
</organism>
<dbReference type="OrthoDB" id="9794671at2"/>
<sequence length="362" mass="40165">MLNRLSLLGLTLGWLWLMAIPSQAARLLRVAIAQRVTSIKVGTSTPGIVRDRTGRILGKIPPLDSSLGQLRGGKVVFKQWRGSQLLIEPEAGGYVWIGNGWYRGKVRLLATKSGLFAINNVDLEQYLYSVIGAEMHPHWPLEALKAQAVAARTYTLYKLKTSPSALFDMGNTVIWQVYKGLNTESLNTQEAVNATTSQIMTYSGKPILAVFHAAGGGHTENVENVWSNSLPYLRGVPDYDRDTPAYQWIKRFSPSQVSSRLGVSNVKRFISLRRSPYGRVLKMKVVGVGSSKYFTGVQLRERLGLRSTKFRVIPTDSGFTIEGNGFGHGLGLSQWGAYKLALQGSSYDRILRHYYRGVKIGQ</sequence>
<dbReference type="NCBIfam" id="TIGR02669">
    <property type="entry name" value="SpoIID_LytB"/>
    <property type="match status" value="1"/>
</dbReference>